<feature type="region of interest" description="Disordered" evidence="1">
    <location>
        <begin position="1"/>
        <end position="44"/>
    </location>
</feature>
<name>A0A084VEU0_ANOSI</name>
<reference evidence="3" key="2">
    <citation type="submission" date="2020-05" db="UniProtKB">
        <authorList>
            <consortium name="EnsemblMetazoa"/>
        </authorList>
    </citation>
    <scope>IDENTIFICATION</scope>
</reference>
<evidence type="ECO:0000256" key="1">
    <source>
        <dbReference type="SAM" id="MobiDB-lite"/>
    </source>
</evidence>
<gene>
    <name evidence="2" type="ORF">ZHAS_00003614</name>
</gene>
<dbReference type="Proteomes" id="UP000030765">
    <property type="component" value="Unassembled WGS sequence"/>
</dbReference>
<feature type="compositionally biased region" description="Basic and acidic residues" evidence="1">
    <location>
        <begin position="1"/>
        <end position="24"/>
    </location>
</feature>
<protein>
    <submittedName>
        <fullName evidence="2 3">24 kDa Ras-like protein-like protein</fullName>
    </submittedName>
</protein>
<dbReference type="EMBL" id="ATLV01012307">
    <property type="status" value="NOT_ANNOTATED_CDS"/>
    <property type="molecule type" value="Genomic_DNA"/>
</dbReference>
<evidence type="ECO:0000313" key="3">
    <source>
        <dbReference type="EnsemblMetazoa" id="ASIC003614-PA"/>
    </source>
</evidence>
<proteinExistence type="predicted"/>
<dbReference type="AlphaFoldDB" id="A0A084VEU0"/>
<evidence type="ECO:0000313" key="4">
    <source>
        <dbReference type="Proteomes" id="UP000030765"/>
    </source>
</evidence>
<dbReference type="EnsemblMetazoa" id="ASIC003614-RA">
    <property type="protein sequence ID" value="ASIC003614-PA"/>
    <property type="gene ID" value="ASIC003614"/>
</dbReference>
<dbReference type="VEuPathDB" id="VectorBase:ASIC003614"/>
<evidence type="ECO:0000313" key="2">
    <source>
        <dbReference type="EMBL" id="KFB36484.1"/>
    </source>
</evidence>
<accession>A0A084VEU0</accession>
<organism evidence="2">
    <name type="scientific">Anopheles sinensis</name>
    <name type="common">Mosquito</name>
    <dbReference type="NCBI Taxonomy" id="74873"/>
    <lineage>
        <taxon>Eukaryota</taxon>
        <taxon>Metazoa</taxon>
        <taxon>Ecdysozoa</taxon>
        <taxon>Arthropoda</taxon>
        <taxon>Hexapoda</taxon>
        <taxon>Insecta</taxon>
        <taxon>Pterygota</taxon>
        <taxon>Neoptera</taxon>
        <taxon>Endopterygota</taxon>
        <taxon>Diptera</taxon>
        <taxon>Nematocera</taxon>
        <taxon>Culicoidea</taxon>
        <taxon>Culicidae</taxon>
        <taxon>Anophelinae</taxon>
        <taxon>Anopheles</taxon>
    </lineage>
</organism>
<reference evidence="2 4" key="1">
    <citation type="journal article" date="2014" name="BMC Genomics">
        <title>Genome sequence of Anopheles sinensis provides insight into genetics basis of mosquito competence for malaria parasites.</title>
        <authorList>
            <person name="Zhou D."/>
            <person name="Zhang D."/>
            <person name="Ding G."/>
            <person name="Shi L."/>
            <person name="Hou Q."/>
            <person name="Ye Y."/>
            <person name="Xu Y."/>
            <person name="Zhou H."/>
            <person name="Xiong C."/>
            <person name="Li S."/>
            <person name="Yu J."/>
            <person name="Hong S."/>
            <person name="Yu X."/>
            <person name="Zou P."/>
            <person name="Chen C."/>
            <person name="Chang X."/>
            <person name="Wang W."/>
            <person name="Lv Y."/>
            <person name="Sun Y."/>
            <person name="Ma L."/>
            <person name="Shen B."/>
            <person name="Zhu C."/>
        </authorList>
    </citation>
    <scope>NUCLEOTIDE SEQUENCE [LARGE SCALE GENOMIC DNA]</scope>
</reference>
<dbReference type="EMBL" id="KE524780">
    <property type="protein sequence ID" value="KFB36484.1"/>
    <property type="molecule type" value="Genomic_DNA"/>
</dbReference>
<keyword evidence="4" id="KW-1185">Reference proteome</keyword>
<sequence>MKTETSKRKRVGEHLTRQRSESDVGKQSFPKRAFAATPRSESNCSTARFPRRARVYVCTKWISTNALRFAFRFVPLRLVLVVCPASIPARNKTRTEP</sequence>